<feature type="coiled-coil region" evidence="1">
    <location>
        <begin position="333"/>
        <end position="360"/>
    </location>
</feature>
<name>A0ABT2PXI2_9MOLU</name>
<protein>
    <submittedName>
        <fullName evidence="3">DUF2326 domain-containing protein</fullName>
    </submittedName>
</protein>
<feature type="coiled-coil region" evidence="1">
    <location>
        <begin position="192"/>
        <end position="222"/>
    </location>
</feature>
<dbReference type="RefSeq" id="WP_262095648.1">
    <property type="nucleotide sequence ID" value="NZ_JAOEGN010000003.1"/>
</dbReference>
<reference evidence="4" key="1">
    <citation type="submission" date="2023-07" db="EMBL/GenBank/DDBJ databases">
        <title>Novel Mycoplasma species identified in domestic and wild animals.</title>
        <authorList>
            <person name="Volokhov D.V."/>
            <person name="Furtak V.A."/>
            <person name="Zagorodnyaya T.A."/>
        </authorList>
    </citation>
    <scope>NUCLEOTIDE SEQUENCE [LARGE SCALE GENOMIC DNA]</scope>
    <source>
        <strain evidence="4">92-19</strain>
    </source>
</reference>
<proteinExistence type="predicted"/>
<evidence type="ECO:0000256" key="1">
    <source>
        <dbReference type="SAM" id="Coils"/>
    </source>
</evidence>
<organism evidence="3 4">
    <name type="scientific">Paracholeplasma vituli</name>
    <dbReference type="NCBI Taxonomy" id="69473"/>
    <lineage>
        <taxon>Bacteria</taxon>
        <taxon>Bacillati</taxon>
        <taxon>Mycoplasmatota</taxon>
        <taxon>Mollicutes</taxon>
        <taxon>Acholeplasmatales</taxon>
        <taxon>Acholeplasmataceae</taxon>
        <taxon>Paracholeplasma</taxon>
    </lineage>
</organism>
<dbReference type="Proteomes" id="UP001209076">
    <property type="component" value="Unassembled WGS sequence"/>
</dbReference>
<sequence length="590" mass="68935">MVNQMKRVKLLKLYSDNNIFEPVDFKNGLNIILGEKSDTKTTSGSKTNGVGKTILAQFIDFCLFAEYSSSRVSKIPKDILPVDENINLDLMIGSAIYTISRNRKNEKTPVITINNQNLIFPNFKQSLQYISNIVFEESNLDISPSLRSLLSILIRDENSEFKDIAKPFDLRLRIPEDYAPHLYLMNISLIQYKDAVENLKRIKSLIEVINNEKKELTNNNQKDISFVKAELNEINKDVDIIGKALDEYKTADSYEIIEKEVSELEIEIKRLSSELKVLYYEIKKINSMPKIEQIPSDEIEILYNSFIKNLGTLIVKNLDEVTQFKSKIEVFQRSLLEEKRVDIQKQIEILKNEKNQIDIQYSQRMRLLDTKGVFQNLKTTLGLYQEKKNTMLKTQVLLQNYEKHVSDKKKLDEDKIRHSNELDELFNKNVKSIESFQNTILSIHEYIMGNRECSFGIDTNTKSRTNPVSVNLRIHDDGSHGIDRIKVFIYDISLLFNELTRTRHPLFLLHDNLFETDQNTRIMSLNYIYEKTVEHADDFQYIVTLNKDYLFSDNGVDAKLLFNYEDYVIATYTKENKFLKKSYKEISKEK</sequence>
<gene>
    <name evidence="3" type="ORF">N7603_01950</name>
</gene>
<feature type="coiled-coil region" evidence="1">
    <location>
        <begin position="254"/>
        <end position="281"/>
    </location>
</feature>
<accession>A0ABT2PXI2</accession>
<evidence type="ECO:0000313" key="3">
    <source>
        <dbReference type="EMBL" id="MCU0104417.1"/>
    </source>
</evidence>
<evidence type="ECO:0000313" key="4">
    <source>
        <dbReference type="Proteomes" id="UP001209076"/>
    </source>
</evidence>
<keyword evidence="4" id="KW-1185">Reference proteome</keyword>
<evidence type="ECO:0000259" key="2">
    <source>
        <dbReference type="Pfam" id="PF10088"/>
    </source>
</evidence>
<dbReference type="Pfam" id="PF10088">
    <property type="entry name" value="DUF2326"/>
    <property type="match status" value="1"/>
</dbReference>
<dbReference type="InterPro" id="IPR027417">
    <property type="entry name" value="P-loop_NTPase"/>
</dbReference>
<dbReference type="InterPro" id="IPR018760">
    <property type="entry name" value="DUF2326"/>
</dbReference>
<keyword evidence="1" id="KW-0175">Coiled coil</keyword>
<feature type="domain" description="DUF2326" evidence="2">
    <location>
        <begin position="445"/>
        <end position="579"/>
    </location>
</feature>
<dbReference type="EMBL" id="JAOEGN010000003">
    <property type="protein sequence ID" value="MCU0104417.1"/>
    <property type="molecule type" value="Genomic_DNA"/>
</dbReference>
<comment type="caution">
    <text evidence="3">The sequence shown here is derived from an EMBL/GenBank/DDBJ whole genome shotgun (WGS) entry which is preliminary data.</text>
</comment>
<dbReference type="Gene3D" id="3.40.50.300">
    <property type="entry name" value="P-loop containing nucleotide triphosphate hydrolases"/>
    <property type="match status" value="1"/>
</dbReference>